<feature type="transmembrane region" description="Helical" evidence="1">
    <location>
        <begin position="21"/>
        <end position="45"/>
    </location>
</feature>
<gene>
    <name evidence="2" type="ORF">ABI_33460</name>
</gene>
<dbReference type="AlphaFoldDB" id="F4QQ41"/>
<keyword evidence="3" id="KW-1185">Reference proteome</keyword>
<keyword evidence="1" id="KW-0812">Transmembrane</keyword>
<name>F4QQ41_9CAUL</name>
<feature type="transmembrane region" description="Helical" evidence="1">
    <location>
        <begin position="120"/>
        <end position="141"/>
    </location>
</feature>
<protein>
    <submittedName>
        <fullName evidence="2">Putative membrane protein</fullName>
    </submittedName>
</protein>
<dbReference type="OrthoDB" id="7617808at2"/>
<proteinExistence type="predicted"/>
<dbReference type="EMBL" id="GL883079">
    <property type="protein sequence ID" value="EGF90328.1"/>
    <property type="molecule type" value="Genomic_DNA"/>
</dbReference>
<dbReference type="HOGENOM" id="CLU_078152_0_0_5"/>
<feature type="transmembrane region" description="Helical" evidence="1">
    <location>
        <begin position="197"/>
        <end position="226"/>
    </location>
</feature>
<organism evidence="2 3">
    <name type="scientific">Asticcacaulis biprosthecium C19</name>
    <dbReference type="NCBI Taxonomy" id="715226"/>
    <lineage>
        <taxon>Bacteria</taxon>
        <taxon>Pseudomonadati</taxon>
        <taxon>Pseudomonadota</taxon>
        <taxon>Alphaproteobacteria</taxon>
        <taxon>Caulobacterales</taxon>
        <taxon>Caulobacteraceae</taxon>
        <taxon>Asticcacaulis</taxon>
    </lineage>
</organism>
<sequence>MALPFDFAFEGFRIIRERPRLILIWGAVALVGNGLMLAVVIHLAGPVLAQLMPLMADRTTAEDPATVELASKILPAMAAYAAMELVLGAVLATAAARAALMPGDDRLGYLRLGLDELRMLIVHSFMLFMSLFLLLAGAAIGSIGGTAGAATGMFAAFGVILSLRIRLSLNGPQSFDRKTIDLFSSFALTRAEVWRLILGYLMAAALAFVVWYLCGKVIEAIVVLTFGTPGMPDPSSLQAYFTPANAAITVLSGAIVAPLLAAIVYGAPAAAYRALKPSGPA</sequence>
<evidence type="ECO:0000313" key="2">
    <source>
        <dbReference type="EMBL" id="EGF90328.1"/>
    </source>
</evidence>
<feature type="transmembrane region" description="Helical" evidence="1">
    <location>
        <begin position="147"/>
        <end position="167"/>
    </location>
</feature>
<evidence type="ECO:0000313" key="3">
    <source>
        <dbReference type="Proteomes" id="UP000006512"/>
    </source>
</evidence>
<accession>F4QQ41</accession>
<feature type="transmembrane region" description="Helical" evidence="1">
    <location>
        <begin position="77"/>
        <end position="100"/>
    </location>
</feature>
<keyword evidence="1" id="KW-0472">Membrane</keyword>
<keyword evidence="1" id="KW-1133">Transmembrane helix</keyword>
<dbReference type="RefSeq" id="WP_006274128.1">
    <property type="nucleotide sequence ID" value="NZ_GL883079.1"/>
</dbReference>
<reference evidence="3" key="1">
    <citation type="submission" date="2011-03" db="EMBL/GenBank/DDBJ databases">
        <title>Draft genome sequence of Brevundimonas diminuta.</title>
        <authorList>
            <person name="Brown P.J.B."/>
            <person name="Buechlein A."/>
            <person name="Hemmerich C."/>
            <person name="Brun Y.V."/>
        </authorList>
    </citation>
    <scope>NUCLEOTIDE SEQUENCE [LARGE SCALE GENOMIC DNA]</scope>
    <source>
        <strain evidence="3">C19</strain>
    </source>
</reference>
<evidence type="ECO:0000256" key="1">
    <source>
        <dbReference type="SAM" id="Phobius"/>
    </source>
</evidence>
<feature type="transmembrane region" description="Helical" evidence="1">
    <location>
        <begin position="246"/>
        <end position="267"/>
    </location>
</feature>
<dbReference type="Proteomes" id="UP000006512">
    <property type="component" value="Unassembled WGS sequence"/>
</dbReference>
<dbReference type="STRING" id="715226.ABI_33460"/>